<evidence type="ECO:0000313" key="3">
    <source>
        <dbReference type="EMBL" id="KIO25281.1"/>
    </source>
</evidence>
<dbReference type="HOGENOM" id="CLU_1983195_0_0_1"/>
<proteinExistence type="predicted"/>
<feature type="compositionally biased region" description="Low complexity" evidence="1">
    <location>
        <begin position="115"/>
        <end position="126"/>
    </location>
</feature>
<evidence type="ECO:0000256" key="1">
    <source>
        <dbReference type="SAM" id="MobiDB-lite"/>
    </source>
</evidence>
<feature type="region of interest" description="Disordered" evidence="1">
    <location>
        <begin position="27"/>
        <end position="126"/>
    </location>
</feature>
<feature type="compositionally biased region" description="Low complexity" evidence="1">
    <location>
        <begin position="61"/>
        <end position="84"/>
    </location>
</feature>
<feature type="compositionally biased region" description="Pro residues" evidence="1">
    <location>
        <begin position="98"/>
        <end position="114"/>
    </location>
</feature>
<reference evidence="4" key="2">
    <citation type="submission" date="2015-01" db="EMBL/GenBank/DDBJ databases">
        <title>Evolutionary Origins and Diversification of the Mycorrhizal Mutualists.</title>
        <authorList>
            <consortium name="DOE Joint Genome Institute"/>
            <consortium name="Mycorrhizal Genomics Consortium"/>
            <person name="Kohler A."/>
            <person name="Kuo A."/>
            <person name="Nagy L.G."/>
            <person name="Floudas D."/>
            <person name="Copeland A."/>
            <person name="Barry K.W."/>
            <person name="Cichocki N."/>
            <person name="Veneault-Fourrey C."/>
            <person name="LaButti K."/>
            <person name="Lindquist E.A."/>
            <person name="Lipzen A."/>
            <person name="Lundell T."/>
            <person name="Morin E."/>
            <person name="Murat C."/>
            <person name="Riley R."/>
            <person name="Ohm R."/>
            <person name="Sun H."/>
            <person name="Tunlid A."/>
            <person name="Henrissat B."/>
            <person name="Grigoriev I.V."/>
            <person name="Hibbett D.S."/>
            <person name="Martin F."/>
        </authorList>
    </citation>
    <scope>NUCLEOTIDE SEQUENCE [LARGE SCALE GENOMIC DNA]</scope>
    <source>
        <strain evidence="4">MUT 4182</strain>
    </source>
</reference>
<accession>A0A0C3QG88</accession>
<name>A0A0C3QG88_9AGAM</name>
<reference evidence="3 4" key="1">
    <citation type="submission" date="2014-04" db="EMBL/GenBank/DDBJ databases">
        <authorList>
            <consortium name="DOE Joint Genome Institute"/>
            <person name="Kuo A."/>
            <person name="Girlanda M."/>
            <person name="Perotto S."/>
            <person name="Kohler A."/>
            <person name="Nagy L.G."/>
            <person name="Floudas D."/>
            <person name="Copeland A."/>
            <person name="Barry K.W."/>
            <person name="Cichocki N."/>
            <person name="Veneault-Fourrey C."/>
            <person name="LaButti K."/>
            <person name="Lindquist E.A."/>
            <person name="Lipzen A."/>
            <person name="Lundell T."/>
            <person name="Morin E."/>
            <person name="Murat C."/>
            <person name="Sun H."/>
            <person name="Tunlid A."/>
            <person name="Henrissat B."/>
            <person name="Grigoriev I.V."/>
            <person name="Hibbett D.S."/>
            <person name="Martin F."/>
            <person name="Nordberg H.P."/>
            <person name="Cantor M.N."/>
            <person name="Hua S.X."/>
        </authorList>
    </citation>
    <scope>NUCLEOTIDE SEQUENCE [LARGE SCALE GENOMIC DNA]</scope>
    <source>
        <strain evidence="3 4">MUT 4182</strain>
    </source>
</reference>
<protein>
    <submittedName>
        <fullName evidence="3">Uncharacterized protein</fullName>
    </submittedName>
</protein>
<keyword evidence="2" id="KW-0732">Signal</keyword>
<evidence type="ECO:0000256" key="2">
    <source>
        <dbReference type="SAM" id="SignalP"/>
    </source>
</evidence>
<evidence type="ECO:0000313" key="4">
    <source>
        <dbReference type="Proteomes" id="UP000054248"/>
    </source>
</evidence>
<keyword evidence="4" id="KW-1185">Reference proteome</keyword>
<dbReference type="EMBL" id="KN823045">
    <property type="protein sequence ID" value="KIO25281.1"/>
    <property type="molecule type" value="Genomic_DNA"/>
</dbReference>
<feature type="signal peptide" evidence="2">
    <location>
        <begin position="1"/>
        <end position="17"/>
    </location>
</feature>
<dbReference type="OrthoDB" id="10570498at2759"/>
<feature type="chain" id="PRO_5002177437" evidence="2">
    <location>
        <begin position="18"/>
        <end position="126"/>
    </location>
</feature>
<sequence>MQLSLVTVFAIISAAFAAPVSLSGSLPAPSMPAGSGFPAPPDASGVPHSFGPGPQFARPAPSGSFSFPPPSGTFSFPSPSGTFSFPPPSGTPLAGPFGLPPSGAPPSGAPPSGAPPSMSAVPTESA</sequence>
<organism evidence="3 4">
    <name type="scientific">Tulasnella calospora MUT 4182</name>
    <dbReference type="NCBI Taxonomy" id="1051891"/>
    <lineage>
        <taxon>Eukaryota</taxon>
        <taxon>Fungi</taxon>
        <taxon>Dikarya</taxon>
        <taxon>Basidiomycota</taxon>
        <taxon>Agaricomycotina</taxon>
        <taxon>Agaricomycetes</taxon>
        <taxon>Cantharellales</taxon>
        <taxon>Tulasnellaceae</taxon>
        <taxon>Tulasnella</taxon>
    </lineage>
</organism>
<dbReference type="AlphaFoldDB" id="A0A0C3QG88"/>
<gene>
    <name evidence="3" type="ORF">M407DRAFT_244135</name>
</gene>
<dbReference type="Proteomes" id="UP000054248">
    <property type="component" value="Unassembled WGS sequence"/>
</dbReference>